<evidence type="ECO:0000259" key="1">
    <source>
        <dbReference type="Pfam" id="PF04366"/>
    </source>
</evidence>
<dbReference type="PROSITE" id="PS51318">
    <property type="entry name" value="TAT"/>
    <property type="match status" value="1"/>
</dbReference>
<dbReference type="CDD" id="cd11524">
    <property type="entry name" value="SYLF"/>
    <property type="match status" value="1"/>
</dbReference>
<proteinExistence type="predicted"/>
<gene>
    <name evidence="2" type="ORF">OH136_07425</name>
</gene>
<dbReference type="RefSeq" id="WP_263953195.1">
    <property type="nucleotide sequence ID" value="NZ_JAOYFC010000001.1"/>
</dbReference>
<protein>
    <submittedName>
        <fullName evidence="2">YSC84-related protein</fullName>
    </submittedName>
</protein>
<organism evidence="2 3">
    <name type="scientific">Halocynthiibacter halioticoli</name>
    <dbReference type="NCBI Taxonomy" id="2986804"/>
    <lineage>
        <taxon>Bacteria</taxon>
        <taxon>Pseudomonadati</taxon>
        <taxon>Pseudomonadota</taxon>
        <taxon>Alphaproteobacteria</taxon>
        <taxon>Rhodobacterales</taxon>
        <taxon>Paracoccaceae</taxon>
        <taxon>Halocynthiibacter</taxon>
    </lineage>
</organism>
<comment type="caution">
    <text evidence="2">The sequence shown here is derived from an EMBL/GenBank/DDBJ whole genome shotgun (WGS) entry which is preliminary data.</text>
</comment>
<dbReference type="InterPro" id="IPR007461">
    <property type="entry name" value="Ysc84_actin-binding"/>
</dbReference>
<reference evidence="2" key="1">
    <citation type="submission" date="2022-10" db="EMBL/GenBank/DDBJ databases">
        <authorList>
            <person name="Yue Y."/>
        </authorList>
    </citation>
    <scope>NUCLEOTIDE SEQUENCE</scope>
    <source>
        <strain evidence="2">Z654</strain>
    </source>
</reference>
<feature type="domain" description="Ysc84 actin-binding" evidence="1">
    <location>
        <begin position="105"/>
        <end position="187"/>
    </location>
</feature>
<name>A0AAE3LUJ3_9RHOB</name>
<evidence type="ECO:0000313" key="2">
    <source>
        <dbReference type="EMBL" id="MCV6824385.1"/>
    </source>
</evidence>
<dbReference type="Pfam" id="PF04366">
    <property type="entry name" value="Ysc84"/>
    <property type="match status" value="1"/>
</dbReference>
<dbReference type="InterPro" id="IPR006311">
    <property type="entry name" value="TAT_signal"/>
</dbReference>
<dbReference type="Proteomes" id="UP001208041">
    <property type="component" value="Unassembled WGS sequence"/>
</dbReference>
<dbReference type="AlphaFoldDB" id="A0AAE3LUJ3"/>
<sequence>MSTDNFNTFSRRGFLVSVGAAAALGTTACSNGLGSTGAQDIDARVDATLNFLYSTYPGTTDLRDKSAGMLIMPVVTKAGFGVGGSYGRGALRINNVTVDYYSATEATVGFQIGAQQYAHVLFFMTEQALMDFRHSSGWAAGADLEYALNDKGGNLNVATTTATAPVIAAIFGQAGFLAGASLEGTKYSRIIP</sequence>
<dbReference type="EMBL" id="JAOYFC010000001">
    <property type="protein sequence ID" value="MCV6824385.1"/>
    <property type="molecule type" value="Genomic_DNA"/>
</dbReference>
<evidence type="ECO:0000313" key="3">
    <source>
        <dbReference type="Proteomes" id="UP001208041"/>
    </source>
</evidence>
<keyword evidence="3" id="KW-1185">Reference proteome</keyword>
<accession>A0AAE3LUJ3</accession>